<evidence type="ECO:0008006" key="3">
    <source>
        <dbReference type="Google" id="ProtNLM"/>
    </source>
</evidence>
<keyword evidence="1" id="KW-0175">Coiled coil</keyword>
<sequence>MEEYRTMKYFCERCNYGTEFLKDFNKHMRTKKHLANTNINTVIKPTFLCECGKQYKHHSSLYNHKKSCKVVTELYNIQSAEVITPTHNEVQKQEEPKDTPQLDLTVMASILKENNDFKSMLLEHSNHMKQVQMENNELQKQLIDVIKQQKAVTNTTHNTNNITNNNQSFNLNFFLNEQCKDAMNIDDFIQSLELEMSDIEETGRLGYVQGISRIFMNRLNELDMYTRPLHCTDLKRETLYIKEHDRWQKDNDNKDRLKCIVERVAGKNYDLLPEWQEKNPSHLVTSTPECEQFMEIACNVLGGGNEKETNKFQNQIMRNVLKEVTLEKF</sequence>
<name>A0A6C0AUG4_9ZZZZ</name>
<evidence type="ECO:0000256" key="1">
    <source>
        <dbReference type="SAM" id="Coils"/>
    </source>
</evidence>
<dbReference type="EMBL" id="MN738749">
    <property type="protein sequence ID" value="QHS83103.1"/>
    <property type="molecule type" value="Genomic_DNA"/>
</dbReference>
<evidence type="ECO:0000313" key="2">
    <source>
        <dbReference type="EMBL" id="QHS83103.1"/>
    </source>
</evidence>
<proteinExistence type="predicted"/>
<feature type="coiled-coil region" evidence="1">
    <location>
        <begin position="121"/>
        <end position="148"/>
    </location>
</feature>
<accession>A0A6C0AUG4</accession>
<dbReference type="AlphaFoldDB" id="A0A6C0AUG4"/>
<reference evidence="2" key="1">
    <citation type="journal article" date="2020" name="Nature">
        <title>Giant virus diversity and host interactions through global metagenomics.</title>
        <authorList>
            <person name="Schulz F."/>
            <person name="Roux S."/>
            <person name="Paez-Espino D."/>
            <person name="Jungbluth S."/>
            <person name="Walsh D.A."/>
            <person name="Denef V.J."/>
            <person name="McMahon K.D."/>
            <person name="Konstantinidis K.T."/>
            <person name="Eloe-Fadrosh E.A."/>
            <person name="Kyrpides N.C."/>
            <person name="Woyke T."/>
        </authorList>
    </citation>
    <scope>NUCLEOTIDE SEQUENCE</scope>
    <source>
        <strain evidence="2">GVMAG-S-ERX555943-30</strain>
    </source>
</reference>
<protein>
    <recommendedName>
        <fullName evidence="3">C2H2-type domain-containing protein</fullName>
    </recommendedName>
</protein>
<organism evidence="2">
    <name type="scientific">viral metagenome</name>
    <dbReference type="NCBI Taxonomy" id="1070528"/>
    <lineage>
        <taxon>unclassified sequences</taxon>
        <taxon>metagenomes</taxon>
        <taxon>organismal metagenomes</taxon>
    </lineage>
</organism>